<protein>
    <submittedName>
        <fullName evidence="9">Cation:proton antiporter</fullName>
    </submittedName>
</protein>
<evidence type="ECO:0000256" key="2">
    <source>
        <dbReference type="ARBA" id="ARBA00009212"/>
    </source>
</evidence>
<reference evidence="9 10" key="1">
    <citation type="journal article" date="2016" name="Sci. Rep.">
        <title>Complete genome sequence and transcriptomic analysis of a novel marine strain Bacillus weihaiensis reveals the mechanism of brown algae degradation.</title>
        <authorList>
            <person name="Zhu Y."/>
            <person name="Chen P."/>
            <person name="Bao Y."/>
            <person name="Men Y."/>
            <person name="Zeng Y."/>
            <person name="Yang J."/>
            <person name="Sun J."/>
            <person name="Sun Y."/>
        </authorList>
    </citation>
    <scope>NUCLEOTIDE SEQUENCE [LARGE SCALE GENOMIC DNA]</scope>
    <source>
        <strain evidence="9 10">Alg07</strain>
    </source>
</reference>
<dbReference type="STRING" id="1547283.A9C19_09665"/>
<comment type="similarity">
    <text evidence="2">Belongs to the CPA3 antiporters (TC 2.A.63) subunit F family.</text>
</comment>
<organism evidence="9 10">
    <name type="scientific">Bacillus weihaiensis</name>
    <dbReference type="NCBI Taxonomy" id="1547283"/>
    <lineage>
        <taxon>Bacteria</taxon>
        <taxon>Bacillati</taxon>
        <taxon>Bacillota</taxon>
        <taxon>Bacilli</taxon>
        <taxon>Bacillales</taxon>
        <taxon>Bacillaceae</taxon>
        <taxon>Bacillus</taxon>
    </lineage>
</organism>
<dbReference type="GO" id="GO:0015385">
    <property type="term" value="F:sodium:proton antiporter activity"/>
    <property type="evidence" value="ECO:0007669"/>
    <property type="project" value="TreeGrafter"/>
</dbReference>
<dbReference type="PANTHER" id="PTHR34702:SF1">
    <property type="entry name" value="NA(+)_H(+) ANTIPORTER SUBUNIT F"/>
    <property type="match status" value="1"/>
</dbReference>
<dbReference type="InterPro" id="IPR007208">
    <property type="entry name" value="MrpF/PhaF-like"/>
</dbReference>
<dbReference type="Pfam" id="PF04066">
    <property type="entry name" value="MrpF_PhaF"/>
    <property type="match status" value="1"/>
</dbReference>
<evidence type="ECO:0000256" key="7">
    <source>
        <dbReference type="ARBA" id="ARBA00023136"/>
    </source>
</evidence>
<keyword evidence="6 8" id="KW-1133">Transmembrane helix</keyword>
<accession>A0A1L3MRP6</accession>
<dbReference type="GO" id="GO:0005886">
    <property type="term" value="C:plasma membrane"/>
    <property type="evidence" value="ECO:0007669"/>
    <property type="project" value="UniProtKB-SubCell"/>
</dbReference>
<dbReference type="EMBL" id="CP016020">
    <property type="protein sequence ID" value="APH04993.1"/>
    <property type="molecule type" value="Genomic_DNA"/>
</dbReference>
<comment type="subcellular location">
    <subcellularLocation>
        <location evidence="1">Cell membrane</location>
        <topology evidence="1">Multi-pass membrane protein</topology>
    </subcellularLocation>
</comment>
<evidence type="ECO:0000256" key="4">
    <source>
        <dbReference type="ARBA" id="ARBA00022475"/>
    </source>
</evidence>
<dbReference type="KEGG" id="bwh:A9C19_09665"/>
<name>A0A1L3MRP6_9BACI</name>
<evidence type="ECO:0000256" key="3">
    <source>
        <dbReference type="ARBA" id="ARBA00022448"/>
    </source>
</evidence>
<dbReference type="RefSeq" id="WP_072579786.1">
    <property type="nucleotide sequence ID" value="NZ_CP016020.1"/>
</dbReference>
<evidence type="ECO:0000313" key="10">
    <source>
        <dbReference type="Proteomes" id="UP000181936"/>
    </source>
</evidence>
<proteinExistence type="inferred from homology"/>
<evidence type="ECO:0000256" key="5">
    <source>
        <dbReference type="ARBA" id="ARBA00022692"/>
    </source>
</evidence>
<sequence>MLYFILAIVLSAILTFYRVMKGPSLPDRIAAMNSIGVMFLLVLVLLSYYFERKIFIDVALVYGVVLFVVVLMMAKYLKKPEKGGVGD</sequence>
<dbReference type="AlphaFoldDB" id="A0A1L3MRP6"/>
<keyword evidence="5 8" id="KW-0812">Transmembrane</keyword>
<gene>
    <name evidence="9" type="ORF">A9C19_09665</name>
</gene>
<keyword evidence="10" id="KW-1185">Reference proteome</keyword>
<dbReference type="OrthoDB" id="9799958at2"/>
<keyword evidence="3" id="KW-0813">Transport</keyword>
<evidence type="ECO:0000256" key="8">
    <source>
        <dbReference type="SAM" id="Phobius"/>
    </source>
</evidence>
<evidence type="ECO:0000256" key="1">
    <source>
        <dbReference type="ARBA" id="ARBA00004651"/>
    </source>
</evidence>
<keyword evidence="7 8" id="KW-0472">Membrane</keyword>
<evidence type="ECO:0000256" key="6">
    <source>
        <dbReference type="ARBA" id="ARBA00022989"/>
    </source>
</evidence>
<evidence type="ECO:0000313" key="9">
    <source>
        <dbReference type="EMBL" id="APH04993.1"/>
    </source>
</evidence>
<feature type="transmembrane region" description="Helical" evidence="8">
    <location>
        <begin position="59"/>
        <end position="77"/>
    </location>
</feature>
<dbReference type="PANTHER" id="PTHR34702">
    <property type="entry name" value="NA(+)/H(+) ANTIPORTER SUBUNIT F1"/>
    <property type="match status" value="1"/>
</dbReference>
<keyword evidence="4" id="KW-1003">Cell membrane</keyword>
<feature type="transmembrane region" description="Helical" evidence="8">
    <location>
        <begin position="31"/>
        <end position="50"/>
    </location>
</feature>
<dbReference type="Proteomes" id="UP000181936">
    <property type="component" value="Chromosome"/>
</dbReference>